<dbReference type="PANTHER" id="PTHR15907">
    <property type="entry name" value="DUF614 FAMILY PROTEIN-RELATED"/>
    <property type="match status" value="1"/>
</dbReference>
<comment type="caution">
    <text evidence="1">The sequence shown here is derived from an EMBL/GenBank/DDBJ whole genome shotgun (WGS) entry which is preliminary data.</text>
</comment>
<keyword evidence="2" id="KW-1185">Reference proteome</keyword>
<dbReference type="InterPro" id="IPR006461">
    <property type="entry name" value="PLAC_motif_containing"/>
</dbReference>
<dbReference type="Proteomes" id="UP000322873">
    <property type="component" value="Unassembled WGS sequence"/>
</dbReference>
<dbReference type="AlphaFoldDB" id="A0A5M9JVY0"/>
<proteinExistence type="predicted"/>
<evidence type="ECO:0008006" key="3">
    <source>
        <dbReference type="Google" id="ProtNLM"/>
    </source>
</evidence>
<gene>
    <name evidence="1" type="ORF">EYC84_005260</name>
</gene>
<reference evidence="1 2" key="1">
    <citation type="submission" date="2019-06" db="EMBL/GenBank/DDBJ databases">
        <title>Genome Sequence of the Brown Rot Fungal Pathogen Monilinia fructicola.</title>
        <authorList>
            <person name="De Miccolis Angelini R.M."/>
            <person name="Landi L."/>
            <person name="Abate D."/>
            <person name="Pollastro S."/>
            <person name="Romanazzi G."/>
            <person name="Faretra F."/>
        </authorList>
    </citation>
    <scope>NUCLEOTIDE SEQUENCE [LARGE SCALE GENOMIC DNA]</scope>
    <source>
        <strain evidence="1 2">Mfrc123</strain>
    </source>
</reference>
<name>A0A5M9JVY0_MONFR</name>
<organism evidence="1 2">
    <name type="scientific">Monilinia fructicola</name>
    <name type="common">Brown rot fungus</name>
    <name type="synonym">Ciboria fructicola</name>
    <dbReference type="NCBI Taxonomy" id="38448"/>
    <lineage>
        <taxon>Eukaryota</taxon>
        <taxon>Fungi</taxon>
        <taxon>Dikarya</taxon>
        <taxon>Ascomycota</taxon>
        <taxon>Pezizomycotina</taxon>
        <taxon>Leotiomycetes</taxon>
        <taxon>Helotiales</taxon>
        <taxon>Sclerotiniaceae</taxon>
        <taxon>Monilinia</taxon>
    </lineage>
</organism>
<accession>A0A5M9JVY0</accession>
<dbReference type="EMBL" id="VICG01000003">
    <property type="protein sequence ID" value="KAA8573684.1"/>
    <property type="molecule type" value="Genomic_DNA"/>
</dbReference>
<evidence type="ECO:0000313" key="2">
    <source>
        <dbReference type="Proteomes" id="UP000322873"/>
    </source>
</evidence>
<sequence>MTCGQLSSIFYFSSSNRFLRVLYVQTLILLPYHDSYILNMPTAYKNSFWACCTPFDLCLKACCCPCFVSGRNHHRIEHGNDDDYSTCNGWCCGWYGLAAVGGFSFVLQMLDRQKMQKQHDLEGNACTGCMGSCCCACCELMQTSKELDYILLEKNAGTKGYQPQPGMVAGPQPVAYQ</sequence>
<evidence type="ECO:0000313" key="1">
    <source>
        <dbReference type="EMBL" id="KAA8573684.1"/>
    </source>
</evidence>
<protein>
    <recommendedName>
        <fullName evidence="3">PLAC8-domain-containing protein</fullName>
    </recommendedName>
</protein>
<dbReference type="NCBIfam" id="TIGR01571">
    <property type="entry name" value="A_thal_Cys_rich"/>
    <property type="match status" value="1"/>
</dbReference>
<dbReference type="VEuPathDB" id="FungiDB:MFRU_001g03630"/>
<dbReference type="Pfam" id="PF04749">
    <property type="entry name" value="PLAC8"/>
    <property type="match status" value="1"/>
</dbReference>